<organism evidence="1 2">
    <name type="scientific">Nocardiopsis composta</name>
    <dbReference type="NCBI Taxonomy" id="157465"/>
    <lineage>
        <taxon>Bacteria</taxon>
        <taxon>Bacillati</taxon>
        <taxon>Actinomycetota</taxon>
        <taxon>Actinomycetes</taxon>
        <taxon>Streptosporangiales</taxon>
        <taxon>Nocardiopsidaceae</taxon>
        <taxon>Nocardiopsis</taxon>
    </lineage>
</organism>
<dbReference type="EMBL" id="JACHDB010000002">
    <property type="protein sequence ID" value="MBB5435737.1"/>
    <property type="molecule type" value="Genomic_DNA"/>
</dbReference>
<reference evidence="1 2" key="1">
    <citation type="submission" date="2020-08" db="EMBL/GenBank/DDBJ databases">
        <title>Sequencing the genomes of 1000 actinobacteria strains.</title>
        <authorList>
            <person name="Klenk H.-P."/>
        </authorList>
    </citation>
    <scope>NUCLEOTIDE SEQUENCE [LARGE SCALE GENOMIC DNA]</scope>
    <source>
        <strain evidence="1 2">DSM 44551</strain>
    </source>
</reference>
<dbReference type="InterPro" id="IPR011852">
    <property type="entry name" value="TRAP_TAXI"/>
</dbReference>
<dbReference type="RefSeq" id="WP_221332528.1">
    <property type="nucleotide sequence ID" value="NZ_BAAAJD010000103.1"/>
</dbReference>
<protein>
    <recommendedName>
        <fullName evidence="3">TAXI family TRAP transporter solute-binding subunit</fullName>
    </recommendedName>
</protein>
<dbReference type="SUPFAM" id="SSF53850">
    <property type="entry name" value="Periplasmic binding protein-like II"/>
    <property type="match status" value="1"/>
</dbReference>
<dbReference type="PANTHER" id="PTHR42941:SF1">
    <property type="entry name" value="SLL1037 PROTEIN"/>
    <property type="match status" value="1"/>
</dbReference>
<dbReference type="InterPro" id="IPR006311">
    <property type="entry name" value="TAT_signal"/>
</dbReference>
<accession>A0A7W8QSE3</accession>
<proteinExistence type="predicted"/>
<keyword evidence="2" id="KW-1185">Reference proteome</keyword>
<gene>
    <name evidence="1" type="ORF">HDA36_005885</name>
</gene>
<dbReference type="Proteomes" id="UP000572635">
    <property type="component" value="Unassembled WGS sequence"/>
</dbReference>
<evidence type="ECO:0008006" key="3">
    <source>
        <dbReference type="Google" id="ProtNLM"/>
    </source>
</evidence>
<sequence length="323" mass="32647">MTRDLRAAERRGGPSRRAVLAALAAGAAGALLGGCGLEERRELVLASGEPGGLYADFAELLAEAVNRSERRLRVRTRATGGSLDNLGLLRDGGADLALSLADAAAGGSSPGGRLRALGRVYENYTQLVTAADGGVRRLADLDGRRVSLGDSGAGAAFTAERILASAGLRPGEDVEAVHLPLAEAARALAAGEVDAFFWSGGVPTPALSALEARTGIRLVPLDGVAAELRAEHGPVYAPIDVPAGAYGAVAPVATVGVPSLLACSAGLADEVAAALVRVLVEEAPSLIPGYTLGTQFLSASTLIGTSGVPLHPGAEQAYRELHG</sequence>
<dbReference type="NCBIfam" id="TIGR02122">
    <property type="entry name" value="TRAP_TAXI"/>
    <property type="match status" value="1"/>
</dbReference>
<evidence type="ECO:0000313" key="1">
    <source>
        <dbReference type="EMBL" id="MBB5435737.1"/>
    </source>
</evidence>
<dbReference type="PANTHER" id="PTHR42941">
    <property type="entry name" value="SLL1037 PROTEIN"/>
    <property type="match status" value="1"/>
</dbReference>
<dbReference type="PROSITE" id="PS51318">
    <property type="entry name" value="TAT"/>
    <property type="match status" value="1"/>
</dbReference>
<dbReference type="AlphaFoldDB" id="A0A7W8QSE3"/>
<dbReference type="Pfam" id="PF16868">
    <property type="entry name" value="NMT1_3"/>
    <property type="match status" value="1"/>
</dbReference>
<comment type="caution">
    <text evidence="1">The sequence shown here is derived from an EMBL/GenBank/DDBJ whole genome shotgun (WGS) entry which is preliminary data.</text>
</comment>
<name>A0A7W8QSE3_9ACTN</name>
<dbReference type="PROSITE" id="PS51257">
    <property type="entry name" value="PROKAR_LIPOPROTEIN"/>
    <property type="match status" value="1"/>
</dbReference>
<evidence type="ECO:0000313" key="2">
    <source>
        <dbReference type="Proteomes" id="UP000572635"/>
    </source>
</evidence>
<dbReference type="Gene3D" id="3.40.190.10">
    <property type="entry name" value="Periplasmic binding protein-like II"/>
    <property type="match status" value="2"/>
</dbReference>